<feature type="region of interest" description="Disordered" evidence="1">
    <location>
        <begin position="178"/>
        <end position="199"/>
    </location>
</feature>
<dbReference type="PANTHER" id="PTHR45527">
    <property type="entry name" value="NONRIBOSOMAL PEPTIDE SYNTHETASE"/>
    <property type="match status" value="1"/>
</dbReference>
<evidence type="ECO:0000313" key="4">
    <source>
        <dbReference type="Proteomes" id="UP000295136"/>
    </source>
</evidence>
<dbReference type="EMBL" id="SMLD01000156">
    <property type="protein sequence ID" value="TDE33618.1"/>
    <property type="molecule type" value="Genomic_DNA"/>
</dbReference>
<dbReference type="InterPro" id="IPR023213">
    <property type="entry name" value="CAT-like_dom_sf"/>
</dbReference>
<protein>
    <recommendedName>
        <fullName evidence="2">Condensation domain-containing protein</fullName>
    </recommendedName>
</protein>
<comment type="caution">
    <text evidence="3">The sequence shown here is derived from an EMBL/GenBank/DDBJ whole genome shotgun (WGS) entry which is preliminary data.</text>
</comment>
<feature type="domain" description="Condensation" evidence="2">
    <location>
        <begin position="18"/>
        <end position="372"/>
    </location>
</feature>
<dbReference type="GO" id="GO:0009239">
    <property type="term" value="P:enterobactin biosynthetic process"/>
    <property type="evidence" value="ECO:0007669"/>
    <property type="project" value="TreeGrafter"/>
</dbReference>
<dbReference type="GO" id="GO:0031177">
    <property type="term" value="F:phosphopantetheine binding"/>
    <property type="evidence" value="ECO:0007669"/>
    <property type="project" value="TreeGrafter"/>
</dbReference>
<dbReference type="GO" id="GO:0009366">
    <property type="term" value="C:enterobactin synthetase complex"/>
    <property type="evidence" value="ECO:0007669"/>
    <property type="project" value="TreeGrafter"/>
</dbReference>
<keyword evidence="4" id="KW-1185">Reference proteome</keyword>
<name>A0A4R5EGY1_9ACTN</name>
<dbReference type="PANTHER" id="PTHR45527:SF1">
    <property type="entry name" value="FATTY ACID SYNTHASE"/>
    <property type="match status" value="1"/>
</dbReference>
<dbReference type="GO" id="GO:0043041">
    <property type="term" value="P:amino acid activation for nonribosomal peptide biosynthetic process"/>
    <property type="evidence" value="ECO:0007669"/>
    <property type="project" value="TreeGrafter"/>
</dbReference>
<proteinExistence type="predicted"/>
<dbReference type="Gene3D" id="3.30.559.30">
    <property type="entry name" value="Nonribosomal peptide synthetase, condensation domain"/>
    <property type="match status" value="1"/>
</dbReference>
<evidence type="ECO:0000256" key="1">
    <source>
        <dbReference type="SAM" id="MobiDB-lite"/>
    </source>
</evidence>
<sequence>MVDTSYEIPFAGLACETGPLTWAQRHIWTIQNAHPHNRSQFHLCHLWRVPSGTAERDLLSAMGRLVERHQALRTRLPGSPGVLTQEVHGDGVFVVPVREVATAEQSQDDLYELAEELIGDDFVWDEEFLARFAILTVRGTPVWVLLVTSHMITDGLACAILKREFLALLDGPSTLPAPTSQPIQWAADERSRRGAETSSRSATYMREVLRKHPRRLFGEARPPAGANRPATNGGFPVVLGHGPMLGEHVRRLAARWKTSETSVAVTALAKACVEHTGIDSFPLGVTCSNRQLPKSAGYVGMLAQNSLIGVDVSSSTPARMADQMRRSLLAASAHSVFDQDELGEVLAEAGVDDDYVGFGAVGHFVNYMRLDPSPTAEQRVQFPSIRIEEGNPADYRIPSFGVVFTSVADDLGVRMFADPAVVPPDLARSVIRSCLEALQSFD</sequence>
<dbReference type="InterPro" id="IPR001242">
    <property type="entry name" value="Condensation_dom"/>
</dbReference>
<dbReference type="AlphaFoldDB" id="A0A4R5EGY1"/>
<dbReference type="GO" id="GO:0047527">
    <property type="term" value="F:2,3-dihydroxybenzoate-serine ligase activity"/>
    <property type="evidence" value="ECO:0007669"/>
    <property type="project" value="TreeGrafter"/>
</dbReference>
<reference evidence="3 4" key="1">
    <citation type="submission" date="2019-03" db="EMBL/GenBank/DDBJ databases">
        <title>Draft genome sequences of novel Actinobacteria.</title>
        <authorList>
            <person name="Sahin N."/>
            <person name="Ay H."/>
            <person name="Saygin H."/>
        </authorList>
    </citation>
    <scope>NUCLEOTIDE SEQUENCE [LARGE SCALE GENOMIC DNA]</scope>
    <source>
        <strain evidence="3 4">6K102</strain>
    </source>
</reference>
<dbReference type="GO" id="GO:0008610">
    <property type="term" value="P:lipid biosynthetic process"/>
    <property type="evidence" value="ECO:0007669"/>
    <property type="project" value="UniProtKB-ARBA"/>
</dbReference>
<organism evidence="3 4">
    <name type="scientific">Nonomuraea mesophila</name>
    <dbReference type="NCBI Taxonomy" id="2530382"/>
    <lineage>
        <taxon>Bacteria</taxon>
        <taxon>Bacillati</taxon>
        <taxon>Actinomycetota</taxon>
        <taxon>Actinomycetes</taxon>
        <taxon>Streptosporangiales</taxon>
        <taxon>Streptosporangiaceae</taxon>
        <taxon>Nonomuraea</taxon>
    </lineage>
</organism>
<dbReference type="Proteomes" id="UP000295136">
    <property type="component" value="Unassembled WGS sequence"/>
</dbReference>
<dbReference type="GO" id="GO:0005829">
    <property type="term" value="C:cytosol"/>
    <property type="evidence" value="ECO:0007669"/>
    <property type="project" value="TreeGrafter"/>
</dbReference>
<gene>
    <name evidence="3" type="ORF">E1295_37955</name>
</gene>
<dbReference type="Gene3D" id="3.30.559.10">
    <property type="entry name" value="Chloramphenicol acetyltransferase-like domain"/>
    <property type="match status" value="1"/>
</dbReference>
<accession>A0A4R5EGY1</accession>
<evidence type="ECO:0000259" key="2">
    <source>
        <dbReference type="Pfam" id="PF00668"/>
    </source>
</evidence>
<evidence type="ECO:0000313" key="3">
    <source>
        <dbReference type="EMBL" id="TDE33618.1"/>
    </source>
</evidence>
<dbReference type="SUPFAM" id="SSF52777">
    <property type="entry name" value="CoA-dependent acyltransferases"/>
    <property type="match status" value="2"/>
</dbReference>
<dbReference type="Pfam" id="PF00668">
    <property type="entry name" value="Condensation"/>
    <property type="match status" value="1"/>
</dbReference>